<comment type="caution">
    <text evidence="1">The sequence shown here is derived from an EMBL/GenBank/DDBJ whole genome shotgun (WGS) entry which is preliminary data.</text>
</comment>
<name>A0A9N9CVV2_9GLOM</name>
<accession>A0A9N9CVV2</accession>
<keyword evidence="2" id="KW-1185">Reference proteome</keyword>
<dbReference type="Proteomes" id="UP000789706">
    <property type="component" value="Unassembled WGS sequence"/>
</dbReference>
<reference evidence="1" key="1">
    <citation type="submission" date="2021-06" db="EMBL/GenBank/DDBJ databases">
        <authorList>
            <person name="Kallberg Y."/>
            <person name="Tangrot J."/>
            <person name="Rosling A."/>
        </authorList>
    </citation>
    <scope>NUCLEOTIDE SEQUENCE</scope>
    <source>
        <strain evidence="1">AZ414A</strain>
    </source>
</reference>
<dbReference type="AlphaFoldDB" id="A0A9N9CVV2"/>
<evidence type="ECO:0000313" key="1">
    <source>
        <dbReference type="EMBL" id="CAG8615881.1"/>
    </source>
</evidence>
<protein>
    <submittedName>
        <fullName evidence="1">64_t:CDS:1</fullName>
    </submittedName>
</protein>
<organism evidence="1 2">
    <name type="scientific">Diversispora eburnea</name>
    <dbReference type="NCBI Taxonomy" id="1213867"/>
    <lineage>
        <taxon>Eukaryota</taxon>
        <taxon>Fungi</taxon>
        <taxon>Fungi incertae sedis</taxon>
        <taxon>Mucoromycota</taxon>
        <taxon>Glomeromycotina</taxon>
        <taxon>Glomeromycetes</taxon>
        <taxon>Diversisporales</taxon>
        <taxon>Diversisporaceae</taxon>
        <taxon>Diversispora</taxon>
    </lineage>
</organism>
<feature type="non-terminal residue" evidence="1">
    <location>
        <position position="96"/>
    </location>
</feature>
<dbReference type="OrthoDB" id="2476485at2759"/>
<sequence length="96" mass="11327">ANYDMGLGNYEERTEIDSNLFFQENEKDLTIPLSECFFNKNTWEQWILVSGKVVKNFWSNSQKKKIPSQESHELLRKAIGELKLLNNFNEIIKDNN</sequence>
<evidence type="ECO:0000313" key="2">
    <source>
        <dbReference type="Proteomes" id="UP000789706"/>
    </source>
</evidence>
<dbReference type="EMBL" id="CAJVPK010002644">
    <property type="protein sequence ID" value="CAG8615881.1"/>
    <property type="molecule type" value="Genomic_DNA"/>
</dbReference>
<proteinExistence type="predicted"/>
<gene>
    <name evidence="1" type="ORF">DEBURN_LOCUS10165</name>
</gene>